<evidence type="ECO:0000313" key="3">
    <source>
        <dbReference type="EMBL" id="KAK7501294.1"/>
    </source>
</evidence>
<keyword evidence="1" id="KW-0732">Signal</keyword>
<sequence>LLVCLLALAGLIFSGSLLPRAESYGEEEVSYTNLLFQSSDTALQHPSRGQRQLSHVPDKRLLLPPYFTLIDLEAKSEDDFNCTVTNTAPSFPICVYPTQQDIYISAALLSSGVWEPYMTRVYQVALKKHPAAAVIDIGANVGYYSLMAGTMGHTVIAVEPSLENVKRLKRGAQLSGLVDKIVLLKNALAKTHRNLTLSVNSVNQGGIQVLEEGDCREGETTRTIVLNDLLHVLTADTAIVKIDIEGYECRGMETSLKFFRAIKVPYIFMEWQQMYKRRHKGAPCPASVMRRMTNFLTNLGYIAHEVWTSIQLNPHRSTTTWQIGDVYWRHRDQPLLTQPL</sequence>
<feature type="non-terminal residue" evidence="3">
    <location>
        <position position="1"/>
    </location>
</feature>
<evidence type="ECO:0000256" key="1">
    <source>
        <dbReference type="SAM" id="SignalP"/>
    </source>
</evidence>
<dbReference type="EMBL" id="JACVVK020000032">
    <property type="protein sequence ID" value="KAK7501294.1"/>
    <property type="molecule type" value="Genomic_DNA"/>
</dbReference>
<gene>
    <name evidence="3" type="ORF">BaRGS_00007419</name>
</gene>
<name>A0ABD0LQK4_9CAEN</name>
<accession>A0ABD0LQK4</accession>
<keyword evidence="4" id="KW-1185">Reference proteome</keyword>
<organism evidence="3 4">
    <name type="scientific">Batillaria attramentaria</name>
    <dbReference type="NCBI Taxonomy" id="370345"/>
    <lineage>
        <taxon>Eukaryota</taxon>
        <taxon>Metazoa</taxon>
        <taxon>Spiralia</taxon>
        <taxon>Lophotrochozoa</taxon>
        <taxon>Mollusca</taxon>
        <taxon>Gastropoda</taxon>
        <taxon>Caenogastropoda</taxon>
        <taxon>Sorbeoconcha</taxon>
        <taxon>Cerithioidea</taxon>
        <taxon>Batillariidae</taxon>
        <taxon>Batillaria</taxon>
    </lineage>
</organism>
<dbReference type="Gene3D" id="3.40.50.150">
    <property type="entry name" value="Vaccinia Virus protein VP39"/>
    <property type="match status" value="1"/>
</dbReference>
<dbReference type="NCBIfam" id="TIGR01444">
    <property type="entry name" value="fkbM_fam"/>
    <property type="match status" value="1"/>
</dbReference>
<feature type="domain" description="Methyltransferase FkbM" evidence="2">
    <location>
        <begin position="136"/>
        <end position="302"/>
    </location>
</feature>
<feature type="signal peptide" evidence="1">
    <location>
        <begin position="1"/>
        <end position="23"/>
    </location>
</feature>
<dbReference type="PANTHER" id="PTHR34203">
    <property type="entry name" value="METHYLTRANSFERASE, FKBM FAMILY PROTEIN"/>
    <property type="match status" value="1"/>
</dbReference>
<dbReference type="InterPro" id="IPR052514">
    <property type="entry name" value="SAM-dependent_MTase"/>
</dbReference>
<dbReference type="InterPro" id="IPR029063">
    <property type="entry name" value="SAM-dependent_MTases_sf"/>
</dbReference>
<dbReference type="SUPFAM" id="SSF53335">
    <property type="entry name" value="S-adenosyl-L-methionine-dependent methyltransferases"/>
    <property type="match status" value="1"/>
</dbReference>
<dbReference type="InterPro" id="IPR006342">
    <property type="entry name" value="FkbM_mtfrase"/>
</dbReference>
<dbReference type="PANTHER" id="PTHR34203:SF15">
    <property type="entry name" value="SLL1173 PROTEIN"/>
    <property type="match status" value="1"/>
</dbReference>
<reference evidence="3 4" key="1">
    <citation type="journal article" date="2023" name="Sci. Data">
        <title>Genome assembly of the Korean intertidal mud-creeper Batillaria attramentaria.</title>
        <authorList>
            <person name="Patra A.K."/>
            <person name="Ho P.T."/>
            <person name="Jun S."/>
            <person name="Lee S.J."/>
            <person name="Kim Y."/>
            <person name="Won Y.J."/>
        </authorList>
    </citation>
    <scope>NUCLEOTIDE SEQUENCE [LARGE SCALE GENOMIC DNA]</scope>
    <source>
        <strain evidence="3">Wonlab-2016</strain>
    </source>
</reference>
<comment type="caution">
    <text evidence="3">The sequence shown here is derived from an EMBL/GenBank/DDBJ whole genome shotgun (WGS) entry which is preliminary data.</text>
</comment>
<dbReference type="Proteomes" id="UP001519460">
    <property type="component" value="Unassembled WGS sequence"/>
</dbReference>
<proteinExistence type="predicted"/>
<evidence type="ECO:0000259" key="2">
    <source>
        <dbReference type="Pfam" id="PF05050"/>
    </source>
</evidence>
<protein>
    <recommendedName>
        <fullName evidence="2">Methyltransferase FkbM domain-containing protein</fullName>
    </recommendedName>
</protein>
<feature type="chain" id="PRO_5044779537" description="Methyltransferase FkbM domain-containing protein" evidence="1">
    <location>
        <begin position="24"/>
        <end position="340"/>
    </location>
</feature>
<dbReference type="AlphaFoldDB" id="A0ABD0LQK4"/>
<evidence type="ECO:0000313" key="4">
    <source>
        <dbReference type="Proteomes" id="UP001519460"/>
    </source>
</evidence>
<dbReference type="Pfam" id="PF05050">
    <property type="entry name" value="Methyltransf_21"/>
    <property type="match status" value="1"/>
</dbReference>